<reference evidence="6 7" key="1">
    <citation type="journal article" date="2019" name="Front. Genet.">
        <title>Whole-Genome Sequencing of the Opportunistic Yeast Pathogen Candida inconspicua Uncovers Its Hybrid Origin.</title>
        <authorList>
            <person name="Mixao V."/>
            <person name="Hansen A.P."/>
            <person name="Saus E."/>
            <person name="Boekhout T."/>
            <person name="Lass-Florl C."/>
            <person name="Gabaldon T."/>
        </authorList>
    </citation>
    <scope>NUCLEOTIDE SEQUENCE [LARGE SCALE GENOMIC DNA]</scope>
    <source>
        <strain evidence="6 7">CBS 180</strain>
    </source>
</reference>
<dbReference type="PROSITE" id="PS00074">
    <property type="entry name" value="GLFV_DEHYDROGENASE"/>
    <property type="match status" value="1"/>
</dbReference>
<keyword evidence="7" id="KW-1185">Reference proteome</keyword>
<dbReference type="OrthoDB" id="184415at2759"/>
<accession>A0A4T0X108</accession>
<dbReference type="EC" id="1.4.1.2" evidence="4"/>
<keyword evidence="3 4" id="KW-0520">NAD</keyword>
<dbReference type="InterPro" id="IPR046346">
    <property type="entry name" value="Aminoacid_DH-like_N_sf"/>
</dbReference>
<evidence type="ECO:0000256" key="2">
    <source>
        <dbReference type="ARBA" id="ARBA00023002"/>
    </source>
</evidence>
<dbReference type="InterPro" id="IPR056365">
    <property type="entry name" value="NAD-GDH_2nd"/>
</dbReference>
<dbReference type="PIRSF" id="PIRSF000184">
    <property type="entry name" value="GDH_NAD"/>
    <property type="match status" value="1"/>
</dbReference>
<evidence type="ECO:0000256" key="1">
    <source>
        <dbReference type="ARBA" id="ARBA00006382"/>
    </source>
</evidence>
<comment type="similarity">
    <text evidence="1 4">Belongs to the Glu/Leu/Phe/Val dehydrogenases family.</text>
</comment>
<comment type="catalytic activity">
    <reaction evidence="4">
        <text>L-glutamate + NAD(+) + H2O = 2-oxoglutarate + NH4(+) + NADH + H(+)</text>
        <dbReference type="Rhea" id="RHEA:15133"/>
        <dbReference type="ChEBI" id="CHEBI:15377"/>
        <dbReference type="ChEBI" id="CHEBI:15378"/>
        <dbReference type="ChEBI" id="CHEBI:16810"/>
        <dbReference type="ChEBI" id="CHEBI:28938"/>
        <dbReference type="ChEBI" id="CHEBI:29985"/>
        <dbReference type="ChEBI" id="CHEBI:57540"/>
        <dbReference type="ChEBI" id="CHEBI:57945"/>
        <dbReference type="EC" id="1.4.1.2"/>
    </reaction>
</comment>
<dbReference type="SUPFAM" id="SSF51735">
    <property type="entry name" value="NAD(P)-binding Rossmann-fold domains"/>
    <property type="match status" value="1"/>
</dbReference>
<keyword evidence="2 4" id="KW-0560">Oxidoreductase</keyword>
<dbReference type="InterPro" id="IPR016210">
    <property type="entry name" value="NAD-GDH_euk"/>
</dbReference>
<dbReference type="AlphaFoldDB" id="A0A4T0X108"/>
<organism evidence="6 7">
    <name type="scientific">Pichia inconspicua</name>
    <dbReference type="NCBI Taxonomy" id="52247"/>
    <lineage>
        <taxon>Eukaryota</taxon>
        <taxon>Fungi</taxon>
        <taxon>Dikarya</taxon>
        <taxon>Ascomycota</taxon>
        <taxon>Saccharomycotina</taxon>
        <taxon>Pichiomycetes</taxon>
        <taxon>Pichiales</taxon>
        <taxon>Pichiaceae</taxon>
        <taxon>Pichia</taxon>
    </lineage>
</organism>
<dbReference type="InterPro" id="IPR006096">
    <property type="entry name" value="Glu/Leu/Phe/Val/Trp_DH_C"/>
</dbReference>
<dbReference type="GO" id="GO:0004352">
    <property type="term" value="F:glutamate dehydrogenase (NAD+) activity"/>
    <property type="evidence" value="ECO:0007669"/>
    <property type="project" value="UniProtKB-UniRule"/>
</dbReference>
<evidence type="ECO:0000313" key="7">
    <source>
        <dbReference type="Proteomes" id="UP000307173"/>
    </source>
</evidence>
<dbReference type="Pfam" id="PF23147">
    <property type="entry name" value="GDH2_N"/>
    <property type="match status" value="1"/>
</dbReference>
<proteinExistence type="inferred from homology"/>
<gene>
    <name evidence="6" type="ORF">CANINC_002555</name>
</gene>
<dbReference type="PANTHER" id="PTHR11606:SF24">
    <property type="entry name" value="NAD-SPECIFIC GLUTAMATE DEHYDROGENASE"/>
    <property type="match status" value="1"/>
</dbReference>
<evidence type="ECO:0000259" key="5">
    <source>
        <dbReference type="SMART" id="SM00839"/>
    </source>
</evidence>
<dbReference type="Gene3D" id="3.40.50.720">
    <property type="entry name" value="NAD(P)-binding Rossmann-like Domain"/>
    <property type="match status" value="1"/>
</dbReference>
<dbReference type="Pfam" id="PF00208">
    <property type="entry name" value="ELFV_dehydrog"/>
    <property type="match status" value="1"/>
</dbReference>
<name>A0A4T0X108_9ASCO</name>
<evidence type="ECO:0000256" key="3">
    <source>
        <dbReference type="ARBA" id="ARBA00023027"/>
    </source>
</evidence>
<dbReference type="STRING" id="52247.A0A4T0X108"/>
<evidence type="ECO:0000313" key="6">
    <source>
        <dbReference type="EMBL" id="TID28377.1"/>
    </source>
</evidence>
<dbReference type="InterPro" id="IPR036291">
    <property type="entry name" value="NAD(P)-bd_dom_sf"/>
</dbReference>
<comment type="caution">
    <text evidence="6">The sequence shown here is derived from an EMBL/GenBank/DDBJ whole genome shotgun (WGS) entry which is preliminary data.</text>
</comment>
<evidence type="ECO:0000256" key="4">
    <source>
        <dbReference type="PIRNR" id="PIRNR000184"/>
    </source>
</evidence>
<comment type="function">
    <text evidence="4">NAD(+)-dependent glutamate dehydrogenase which degrades glutamate to ammonia and alpha-ketoglutarate.</text>
</comment>
<sequence length="1037" mass="116524">MASTLPRLQDLSLESNFSHSSFENTTSDDLVSSGYISNPFKNRDTQISQVMDLLDKSQLIPENLIEDETYFFYNTLGISDTYFANESIENIVSNILALYSAKINAKINNSSDSIHFKKITDNHAVFFESGPQNLFEKQIDDIFLDSSPINLKSYRVESFQSTLPSGEPIRCYFVYLCEFLNDSPSTSDSTSDSNISIDSISDKTFSKIASPHTKTLYSEVLSDLRQTEGPIVKHYTLSQLEELRVIIGFKNGSSHRYNSALSTLAQYYGLNLKRKYVENFSNGYTIVSMYLNHNPELDTGLTTLQLTKDASLLYCIPDNKFYSKFENGIWSIQECIYAHCGVIFATHFLNRTGPEYQSLKKLLLNSSISTPKTVELVSKIKERFNSETFAESFIIDAFNKNSNLIQQFYKNFVDNHYTSSSLVKTLSYQRNSTIEGIKSDDHFNSLLTDISNDGHITVLKVLYSFNKSILKTNFFITSKIALSFRLDASFLPKEEYPDKPYGMFFIVGSEFRGFHIRFRDVARGGIRIVLSRSDEAYLKNMRSIFDENYNLASTQQKKNKDIPEGGSKGVILINPGPAQSKPKESFIKYIDSLLDLLILNDPAKEKIVDLYNKSEMLFMGPDENTAGFVDWATLHAKKRGAAYGFPWKAFFTGKSPTIGGIPHDEYGMTTLSVRSFTEGVYTKLGIKDWSQIKKLQMGGGDGDLGSNEIKLSGDETYVGLVDGFGVVVDENGIDKTELRRLANNRLGNNHFDKSKLSEKGYLILVDDKDVKLPSGKIIHSGVQFRNTFHLNLQEIYPPNFINLWVPCGGRPNSVDVTTVHQLIDQKTGKSIIPIIVEGANLFITQAAKYILEDAGAIVLKDASANKGGVTSSSLEVLAALSLSDEEFSHLMCMDPETKKLPQFYQDYVKEVQSIIKKNASAEFNMLWELRESTHKKFADLSDELSVAINKLGDELSASKELWQDDVEFRNVVLSKALPKLLLETIGLDNILARVPEAYLKAIFATKLASEFVYTRGVDANPAKFLEFVSSLKKDVSN</sequence>
<dbReference type="GO" id="GO:0005739">
    <property type="term" value="C:mitochondrion"/>
    <property type="evidence" value="ECO:0007669"/>
    <property type="project" value="UniProtKB-UniRule"/>
</dbReference>
<protein>
    <recommendedName>
        <fullName evidence="4">NAD-specific glutamate dehydrogenase</fullName>
        <ecNumber evidence="4">1.4.1.2</ecNumber>
    </recommendedName>
</protein>
<dbReference type="EMBL" id="SELW01000405">
    <property type="protein sequence ID" value="TID28377.1"/>
    <property type="molecule type" value="Genomic_DNA"/>
</dbReference>
<dbReference type="InterPro" id="IPR055480">
    <property type="entry name" value="NAD-GDH_N"/>
</dbReference>
<dbReference type="Proteomes" id="UP000307173">
    <property type="component" value="Unassembled WGS sequence"/>
</dbReference>
<dbReference type="GO" id="GO:0006538">
    <property type="term" value="P:L-glutamate catabolic process"/>
    <property type="evidence" value="ECO:0007669"/>
    <property type="project" value="UniProtKB-UniRule"/>
</dbReference>
<dbReference type="InterPro" id="IPR033524">
    <property type="entry name" value="Glu/Leu/Phe/Val_DH_AS"/>
</dbReference>
<feature type="domain" description="Glutamate/phenylalanine/leucine/valine/L-tryptophan dehydrogenase C-terminal" evidence="5">
    <location>
        <begin position="660"/>
        <end position="934"/>
    </location>
</feature>
<dbReference type="Pfam" id="PF23152">
    <property type="entry name" value="GDH_2nd"/>
    <property type="match status" value="1"/>
</dbReference>
<dbReference type="PANTHER" id="PTHR11606">
    <property type="entry name" value="GLUTAMATE DEHYDROGENASE"/>
    <property type="match status" value="1"/>
</dbReference>
<dbReference type="SMART" id="SM00839">
    <property type="entry name" value="ELFV_dehydrog"/>
    <property type="match status" value="1"/>
</dbReference>
<dbReference type="SUPFAM" id="SSF53223">
    <property type="entry name" value="Aminoacid dehydrogenase-like, N-terminal domain"/>
    <property type="match status" value="1"/>
</dbReference>